<protein>
    <recommendedName>
        <fullName evidence="8">ABC transmembrane type-1 domain-containing protein</fullName>
    </recommendedName>
</protein>
<dbReference type="InterPro" id="IPR050173">
    <property type="entry name" value="ABC_transporter_C-like"/>
</dbReference>
<dbReference type="OrthoDB" id="6782173at2759"/>
<dbReference type="PROSITE" id="PS50929">
    <property type="entry name" value="ABC_TM1F"/>
    <property type="match status" value="1"/>
</dbReference>
<evidence type="ECO:0000256" key="2">
    <source>
        <dbReference type="ARBA" id="ARBA00022692"/>
    </source>
</evidence>
<accession>A0A8K0DBW5</accession>
<keyword evidence="6 7" id="KW-0472">Membrane</keyword>
<feature type="transmembrane region" description="Helical" evidence="7">
    <location>
        <begin position="129"/>
        <end position="153"/>
    </location>
</feature>
<keyword evidence="4" id="KW-0067">ATP-binding</keyword>
<dbReference type="GO" id="GO:0016020">
    <property type="term" value="C:membrane"/>
    <property type="evidence" value="ECO:0007669"/>
    <property type="project" value="InterPro"/>
</dbReference>
<keyword evidence="5 7" id="KW-1133">Transmembrane helix</keyword>
<dbReference type="SUPFAM" id="SSF90123">
    <property type="entry name" value="ABC transporter transmembrane region"/>
    <property type="match status" value="1"/>
</dbReference>
<comment type="caution">
    <text evidence="9">The sequence shown here is derived from an EMBL/GenBank/DDBJ whole genome shotgun (WGS) entry which is preliminary data.</text>
</comment>
<evidence type="ECO:0000256" key="5">
    <source>
        <dbReference type="ARBA" id="ARBA00022989"/>
    </source>
</evidence>
<dbReference type="GO" id="GO:0005524">
    <property type="term" value="F:ATP binding"/>
    <property type="evidence" value="ECO:0007669"/>
    <property type="project" value="UniProtKB-KW"/>
</dbReference>
<dbReference type="Gene3D" id="1.20.1560.10">
    <property type="entry name" value="ABC transporter type 1, transmembrane domain"/>
    <property type="match status" value="1"/>
</dbReference>
<evidence type="ECO:0000256" key="4">
    <source>
        <dbReference type="ARBA" id="ARBA00022840"/>
    </source>
</evidence>
<reference evidence="9" key="1">
    <citation type="submission" date="2019-08" db="EMBL/GenBank/DDBJ databases">
        <title>The genome of the North American firefly Photinus pyralis.</title>
        <authorList>
            <consortium name="Photinus pyralis genome working group"/>
            <person name="Fallon T.R."/>
            <person name="Sander Lower S.E."/>
            <person name="Weng J.-K."/>
        </authorList>
    </citation>
    <scope>NUCLEOTIDE SEQUENCE</scope>
    <source>
        <strain evidence="9">TRF0915ILg1</strain>
        <tissue evidence="9">Whole body</tissue>
    </source>
</reference>
<dbReference type="Proteomes" id="UP000801492">
    <property type="component" value="Unassembled WGS sequence"/>
</dbReference>
<evidence type="ECO:0000256" key="1">
    <source>
        <dbReference type="ARBA" id="ARBA00022448"/>
    </source>
</evidence>
<evidence type="ECO:0000259" key="8">
    <source>
        <dbReference type="PROSITE" id="PS50929"/>
    </source>
</evidence>
<feature type="transmembrane region" description="Helical" evidence="7">
    <location>
        <begin position="206"/>
        <end position="225"/>
    </location>
</feature>
<evidence type="ECO:0000313" key="9">
    <source>
        <dbReference type="EMBL" id="KAF2900546.1"/>
    </source>
</evidence>
<dbReference type="InterPro" id="IPR011527">
    <property type="entry name" value="ABC1_TM_dom"/>
</dbReference>
<keyword evidence="3" id="KW-0547">Nucleotide-binding</keyword>
<evidence type="ECO:0000256" key="7">
    <source>
        <dbReference type="SAM" id="Phobius"/>
    </source>
</evidence>
<dbReference type="PANTHER" id="PTHR24223:SF448">
    <property type="entry name" value="FI20146P1-RELATED"/>
    <property type="match status" value="1"/>
</dbReference>
<dbReference type="EMBL" id="VTPC01002119">
    <property type="protein sequence ID" value="KAF2900546.1"/>
    <property type="molecule type" value="Genomic_DNA"/>
</dbReference>
<sequence>MDNEVHKKKREINPRENANILSIILFIFAFKTLRKGLRKGIVDEDIYEILKDYRSDKLGDQLENEWEKEKKKSKTVLLRCLFKIFGLQFAILAIILLVVEAPLMIIETWCTGKVVSYFEPRTKLTRNDALVYTTGLVGCSLAFTFFDNAYLFLLEQLSLKIRIACSSLLYRKCLKLNLCSLFRFANGAIVTLLTKDVFAFDMAVHFGEMIFAGTIEVIILTALMYKEIGVASIYGSSLLFVLLPVQGKNLKEF</sequence>
<name>A0A8K0DBW5_IGNLU</name>
<dbReference type="AlphaFoldDB" id="A0A8K0DBW5"/>
<gene>
    <name evidence="9" type="ORF">ILUMI_05640</name>
</gene>
<dbReference type="InterPro" id="IPR036640">
    <property type="entry name" value="ABC1_TM_sf"/>
</dbReference>
<evidence type="ECO:0000256" key="3">
    <source>
        <dbReference type="ARBA" id="ARBA00022741"/>
    </source>
</evidence>
<dbReference type="PANTHER" id="PTHR24223">
    <property type="entry name" value="ATP-BINDING CASSETTE SUB-FAMILY C"/>
    <property type="match status" value="1"/>
</dbReference>
<evidence type="ECO:0000313" key="10">
    <source>
        <dbReference type="Proteomes" id="UP000801492"/>
    </source>
</evidence>
<organism evidence="9 10">
    <name type="scientific">Ignelater luminosus</name>
    <name type="common">Cucubano</name>
    <name type="synonym">Pyrophorus luminosus</name>
    <dbReference type="NCBI Taxonomy" id="2038154"/>
    <lineage>
        <taxon>Eukaryota</taxon>
        <taxon>Metazoa</taxon>
        <taxon>Ecdysozoa</taxon>
        <taxon>Arthropoda</taxon>
        <taxon>Hexapoda</taxon>
        <taxon>Insecta</taxon>
        <taxon>Pterygota</taxon>
        <taxon>Neoptera</taxon>
        <taxon>Endopterygota</taxon>
        <taxon>Coleoptera</taxon>
        <taxon>Polyphaga</taxon>
        <taxon>Elateriformia</taxon>
        <taxon>Elateroidea</taxon>
        <taxon>Elateridae</taxon>
        <taxon>Agrypninae</taxon>
        <taxon>Pyrophorini</taxon>
        <taxon>Ignelater</taxon>
    </lineage>
</organism>
<feature type="transmembrane region" description="Helical" evidence="7">
    <location>
        <begin position="76"/>
        <end position="99"/>
    </location>
</feature>
<feature type="domain" description="ABC transmembrane type-1" evidence="8">
    <location>
        <begin position="91"/>
        <end position="253"/>
    </location>
</feature>
<keyword evidence="10" id="KW-1185">Reference proteome</keyword>
<dbReference type="GO" id="GO:0140359">
    <property type="term" value="F:ABC-type transporter activity"/>
    <property type="evidence" value="ECO:0007669"/>
    <property type="project" value="InterPro"/>
</dbReference>
<proteinExistence type="predicted"/>
<keyword evidence="1" id="KW-0813">Transport</keyword>
<evidence type="ECO:0000256" key="6">
    <source>
        <dbReference type="ARBA" id="ARBA00023136"/>
    </source>
</evidence>
<keyword evidence="2 7" id="KW-0812">Transmembrane</keyword>